<keyword evidence="1" id="KW-0472">Membrane</keyword>
<dbReference type="GO" id="GO:0000271">
    <property type="term" value="P:polysaccharide biosynthetic process"/>
    <property type="evidence" value="ECO:0007669"/>
    <property type="project" value="InterPro"/>
</dbReference>
<keyword evidence="1" id="KW-1133">Transmembrane helix</keyword>
<feature type="transmembrane region" description="Helical" evidence="1">
    <location>
        <begin position="158"/>
        <end position="177"/>
    </location>
</feature>
<organism evidence="2">
    <name type="scientific">Lentimicrobium saccharophilum</name>
    <dbReference type="NCBI Taxonomy" id="1678841"/>
    <lineage>
        <taxon>Bacteria</taxon>
        <taxon>Pseudomonadati</taxon>
        <taxon>Bacteroidota</taxon>
        <taxon>Bacteroidia</taxon>
        <taxon>Bacteroidales</taxon>
        <taxon>Lentimicrobiaceae</taxon>
        <taxon>Lentimicrobium</taxon>
    </lineage>
</organism>
<proteinExistence type="predicted"/>
<protein>
    <submittedName>
        <fullName evidence="2">Capsule polysaccharide biosynthesis protein</fullName>
    </submittedName>
</protein>
<name>A0A0S7C2C9_9BACT</name>
<reference evidence="2" key="1">
    <citation type="journal article" date="2015" name="Genome Announc.">
        <title>Draft Genome Sequence of Bacteroidales Strain TBC1, a Novel Isolate from a Methanogenic Wastewater Treatment System.</title>
        <authorList>
            <person name="Tourlousse D.M."/>
            <person name="Matsuura N."/>
            <person name="Sun L."/>
            <person name="Toyonaga M."/>
            <person name="Kuroda K."/>
            <person name="Ohashi A."/>
            <person name="Cruz R."/>
            <person name="Yamaguchi T."/>
            <person name="Sekiguchi Y."/>
        </authorList>
    </citation>
    <scope>NUCLEOTIDE SEQUENCE [LARGE SCALE GENOMIC DNA]</scope>
    <source>
        <strain evidence="2">TBC1</strain>
    </source>
</reference>
<dbReference type="AlphaFoldDB" id="A0A0S7C2C9"/>
<keyword evidence="1" id="KW-0812">Transmembrane</keyword>
<evidence type="ECO:0000313" key="3">
    <source>
        <dbReference type="Proteomes" id="UP000053091"/>
    </source>
</evidence>
<dbReference type="Gene3D" id="3.40.50.12580">
    <property type="match status" value="1"/>
</dbReference>
<evidence type="ECO:0000256" key="1">
    <source>
        <dbReference type="SAM" id="Phobius"/>
    </source>
</evidence>
<dbReference type="SUPFAM" id="SSF53756">
    <property type="entry name" value="UDP-Glycosyltransferase/glycogen phosphorylase"/>
    <property type="match status" value="1"/>
</dbReference>
<evidence type="ECO:0000313" key="2">
    <source>
        <dbReference type="EMBL" id="GAP42879.1"/>
    </source>
</evidence>
<dbReference type="OrthoDB" id="274536at2"/>
<sequence>METILIFRKPGLDEIEEIRKLHIPDSCRIFFLPGLIEPEKFPGFKVLPIPGQLIRDADRELLSGILEFGDRYAGEASVSELLNLGGLPLWHYQRFRIYFRLQPVFRIRKVLKHFSQAEGTVFAYCNFPPLKLHGCLSPGIVIRARNEGVKQKKNYKALINYAVFFVLRVLIGFLRPVGSKGRKHLLIDRAFRQYCRHLLTMQPKLDNYILSPLFDLSDDEFLILSEVEPPKTSGSAHFRLQKEYFSGQGRGNRTLYGEYVLFRGLLSPRLHVRRKQLMDLLGRALKTIELSEMSVEERLIYESFLELSRTNAFFITKHLAYHRYFKTHHFVTVSSIDENSPATRCILDAARAYGSRIIGIQHGNIGDAQPAYLYTNTDRKNRIMADLTLVWGSHWKNVLVTRGNFSQDAVVITGQMRTDLITKLLERSGEFRVKFTTRSHLAVFASQPMPDKSLRWQAAYDVFSAFRDLEEVELVVKLHPAERESVGYYSEIARKAGLNQVSILYDVDLYELVAACDLLITCYSTVGGEAVYFGKPLIILDHHGDDLLGYHAEGVAWQVKDAGRLKIISDEILRGRMKPDPEKYREFINRYAFAIDGAATQRTLSAIRAAGDDIFH</sequence>
<dbReference type="EMBL" id="DF968182">
    <property type="protein sequence ID" value="GAP42879.1"/>
    <property type="molecule type" value="Genomic_DNA"/>
</dbReference>
<dbReference type="Pfam" id="PF05159">
    <property type="entry name" value="Capsule_synth"/>
    <property type="match status" value="1"/>
</dbReference>
<keyword evidence="3" id="KW-1185">Reference proteome</keyword>
<dbReference type="Proteomes" id="UP000053091">
    <property type="component" value="Unassembled WGS sequence"/>
</dbReference>
<dbReference type="GO" id="GO:0015774">
    <property type="term" value="P:polysaccharide transport"/>
    <property type="evidence" value="ECO:0007669"/>
    <property type="project" value="InterPro"/>
</dbReference>
<dbReference type="InterPro" id="IPR043148">
    <property type="entry name" value="TagF_C"/>
</dbReference>
<dbReference type="InterPro" id="IPR007833">
    <property type="entry name" value="Capsule_polysaccharide_synth"/>
</dbReference>
<dbReference type="STRING" id="1678841.TBC1_111019"/>
<gene>
    <name evidence="2" type="ORF">TBC1_111019</name>
</gene>
<dbReference type="RefSeq" id="WP_062039393.1">
    <property type="nucleotide sequence ID" value="NZ_DF968182.1"/>
</dbReference>
<accession>A0A0S7C2C9</accession>